<protein>
    <submittedName>
        <fullName evidence="3">YbhB/YbcL family Raf kinase inhibitor-like protein</fullName>
    </submittedName>
</protein>
<dbReference type="InterPro" id="IPR008914">
    <property type="entry name" value="PEBP"/>
</dbReference>
<dbReference type="InterPro" id="IPR005247">
    <property type="entry name" value="YbhB_YbcL/LppC-like"/>
</dbReference>
<gene>
    <name evidence="3" type="ORF">ABT404_05525</name>
</gene>
<feature type="chain" id="PRO_5046907779" evidence="2">
    <location>
        <begin position="28"/>
        <end position="209"/>
    </location>
</feature>
<evidence type="ECO:0000256" key="1">
    <source>
        <dbReference type="ARBA" id="ARBA00007120"/>
    </source>
</evidence>
<proteinExistence type="inferred from homology"/>
<dbReference type="RefSeq" id="WP_350777706.1">
    <property type="nucleotide sequence ID" value="NZ_JBEPEK010000024.1"/>
</dbReference>
<accession>A0ABV1WPZ0</accession>
<dbReference type="GO" id="GO:0004860">
    <property type="term" value="F:protein kinase inhibitor activity"/>
    <property type="evidence" value="ECO:0007669"/>
    <property type="project" value="UniProtKB-KW"/>
</dbReference>
<evidence type="ECO:0000313" key="3">
    <source>
        <dbReference type="EMBL" id="MER7178932.1"/>
    </source>
</evidence>
<reference evidence="3 4" key="1">
    <citation type="submission" date="2024-06" db="EMBL/GenBank/DDBJ databases">
        <title>The Natural Products Discovery Center: Release of the First 8490 Sequenced Strains for Exploring Actinobacteria Biosynthetic Diversity.</title>
        <authorList>
            <person name="Kalkreuter E."/>
            <person name="Kautsar S.A."/>
            <person name="Yang D."/>
            <person name="Bader C.D."/>
            <person name="Teijaro C.N."/>
            <person name="Fluegel L."/>
            <person name="Davis C.M."/>
            <person name="Simpson J.R."/>
            <person name="Lauterbach L."/>
            <person name="Steele A.D."/>
            <person name="Gui C."/>
            <person name="Meng S."/>
            <person name="Li G."/>
            <person name="Viehrig K."/>
            <person name="Ye F."/>
            <person name="Su P."/>
            <person name="Kiefer A.F."/>
            <person name="Nichols A."/>
            <person name="Cepeda A.J."/>
            <person name="Yan W."/>
            <person name="Fan B."/>
            <person name="Jiang Y."/>
            <person name="Adhikari A."/>
            <person name="Zheng C.-J."/>
            <person name="Schuster L."/>
            <person name="Cowan T.M."/>
            <person name="Smanski M.J."/>
            <person name="Chevrette M.G."/>
            <person name="De Carvalho L.P.S."/>
            <person name="Shen B."/>
        </authorList>
    </citation>
    <scope>NUCLEOTIDE SEQUENCE [LARGE SCALE GENOMIC DNA]</scope>
    <source>
        <strain evidence="3 4">NPDC000234</strain>
    </source>
</reference>
<evidence type="ECO:0000313" key="4">
    <source>
        <dbReference type="Proteomes" id="UP001474181"/>
    </source>
</evidence>
<name>A0ABV1WPZ0_9ACTN</name>
<dbReference type="Pfam" id="PF01161">
    <property type="entry name" value="PBP"/>
    <property type="match status" value="1"/>
</dbReference>
<comment type="caution">
    <text evidence="3">The sequence shown here is derived from an EMBL/GenBank/DDBJ whole genome shotgun (WGS) entry which is preliminary data.</text>
</comment>
<sequence length="209" mass="21639">MRTSIRAAAALTAVAAAVTTGVTTATADTHTGRADDGGYGYTQVRKGVPDTAARFKVTSPDIRNGGTIPADSYAGAAFGCSGDNKQIRLSWHGAPKDTRSYAVTMFDPDAPTGSGFWHWQTWDIPATDTELGSALPAGAVAGTNDAGQTGYLGPCPPVGDITHHYRITVYALDTPTLQLPAATPAALTRFTMSTHVIGTATITATARRA</sequence>
<dbReference type="PANTHER" id="PTHR30289:SF1">
    <property type="entry name" value="PEBP (PHOSPHATIDYLETHANOLAMINE-BINDING PROTEIN) FAMILY PROTEIN"/>
    <property type="match status" value="1"/>
</dbReference>
<organism evidence="3 4">
    <name type="scientific">Streptomyces hyaluromycini</name>
    <dbReference type="NCBI Taxonomy" id="1377993"/>
    <lineage>
        <taxon>Bacteria</taxon>
        <taxon>Bacillati</taxon>
        <taxon>Actinomycetota</taxon>
        <taxon>Actinomycetes</taxon>
        <taxon>Kitasatosporales</taxon>
        <taxon>Streptomycetaceae</taxon>
        <taxon>Streptomyces</taxon>
    </lineage>
</organism>
<evidence type="ECO:0000256" key="2">
    <source>
        <dbReference type="SAM" id="SignalP"/>
    </source>
</evidence>
<dbReference type="CDD" id="cd00865">
    <property type="entry name" value="PEBP_bact_arch"/>
    <property type="match status" value="1"/>
</dbReference>
<dbReference type="SUPFAM" id="SSF49777">
    <property type="entry name" value="PEBP-like"/>
    <property type="match status" value="1"/>
</dbReference>
<dbReference type="Proteomes" id="UP001474181">
    <property type="component" value="Unassembled WGS sequence"/>
</dbReference>
<dbReference type="PANTHER" id="PTHR30289">
    <property type="entry name" value="UNCHARACTERIZED PROTEIN YBCL-RELATED"/>
    <property type="match status" value="1"/>
</dbReference>
<comment type="similarity">
    <text evidence="1">Belongs to the UPF0098 family.</text>
</comment>
<feature type="signal peptide" evidence="2">
    <location>
        <begin position="1"/>
        <end position="27"/>
    </location>
</feature>
<dbReference type="InterPro" id="IPR036610">
    <property type="entry name" value="PEBP-like_sf"/>
</dbReference>
<keyword evidence="2" id="KW-0732">Signal</keyword>
<dbReference type="NCBIfam" id="TIGR00481">
    <property type="entry name" value="YbhB/YbcL family Raf kinase inhibitor-like protein"/>
    <property type="match status" value="1"/>
</dbReference>
<dbReference type="Gene3D" id="3.90.280.10">
    <property type="entry name" value="PEBP-like"/>
    <property type="match status" value="1"/>
</dbReference>
<keyword evidence="4" id="KW-1185">Reference proteome</keyword>
<keyword evidence="3" id="KW-0649">Protein kinase inhibitor</keyword>
<dbReference type="EMBL" id="JBEPEK010000024">
    <property type="protein sequence ID" value="MER7178932.1"/>
    <property type="molecule type" value="Genomic_DNA"/>
</dbReference>